<protein>
    <recommendedName>
        <fullName evidence="1">non-specific serine/threonine protein kinase</fullName>
        <ecNumber evidence="1">2.7.11.1</ecNumber>
    </recommendedName>
</protein>
<evidence type="ECO:0000256" key="4">
    <source>
        <dbReference type="ARBA" id="ARBA00022777"/>
    </source>
</evidence>
<feature type="region of interest" description="Disordered" evidence="7">
    <location>
        <begin position="465"/>
        <end position="515"/>
    </location>
</feature>
<dbReference type="RefSeq" id="WP_202768542.1">
    <property type="nucleotide sequence ID" value="NZ_JAESWA010000023.1"/>
</dbReference>
<dbReference type="EC" id="2.7.11.1" evidence="1"/>
<dbReference type="InterPro" id="IPR008271">
    <property type="entry name" value="Ser/Thr_kinase_AS"/>
</dbReference>
<keyword evidence="11" id="KW-1185">Reference proteome</keyword>
<accession>A0A937FJ52</accession>
<keyword evidence="3" id="KW-0547">Nucleotide-binding</keyword>
<keyword evidence="4 10" id="KW-0418">Kinase</keyword>
<evidence type="ECO:0000313" key="11">
    <source>
        <dbReference type="Proteomes" id="UP000623681"/>
    </source>
</evidence>
<gene>
    <name evidence="10" type="ORF">JK634_15265</name>
</gene>
<dbReference type="AlphaFoldDB" id="A0A937FJ52"/>
<keyword evidence="2" id="KW-0808">Transferase</keyword>
<feature type="compositionally biased region" description="Low complexity" evidence="7">
    <location>
        <begin position="469"/>
        <end position="502"/>
    </location>
</feature>
<feature type="transmembrane region" description="Helical" evidence="8">
    <location>
        <begin position="438"/>
        <end position="459"/>
    </location>
</feature>
<dbReference type="Pfam" id="PF00069">
    <property type="entry name" value="Pkinase"/>
    <property type="match status" value="1"/>
</dbReference>
<dbReference type="GO" id="GO:0005524">
    <property type="term" value="F:ATP binding"/>
    <property type="evidence" value="ECO:0007669"/>
    <property type="project" value="UniProtKB-KW"/>
</dbReference>
<dbReference type="InterPro" id="IPR000719">
    <property type="entry name" value="Prot_kinase_dom"/>
</dbReference>
<dbReference type="PROSITE" id="PS00108">
    <property type="entry name" value="PROTEIN_KINASE_ST"/>
    <property type="match status" value="1"/>
</dbReference>
<feature type="coiled-coil region" evidence="6">
    <location>
        <begin position="395"/>
        <end position="422"/>
    </location>
</feature>
<dbReference type="SMART" id="SM00220">
    <property type="entry name" value="S_TKc"/>
    <property type="match status" value="1"/>
</dbReference>
<evidence type="ECO:0000256" key="6">
    <source>
        <dbReference type="SAM" id="Coils"/>
    </source>
</evidence>
<dbReference type="InterPro" id="IPR011009">
    <property type="entry name" value="Kinase-like_dom_sf"/>
</dbReference>
<name>A0A937FJ52_9CLOT</name>
<proteinExistence type="predicted"/>
<evidence type="ECO:0000313" key="10">
    <source>
        <dbReference type="EMBL" id="MBL4933172.1"/>
    </source>
</evidence>
<keyword evidence="8" id="KW-1133">Transmembrane helix</keyword>
<sequence>MNRSNKGPTTKEIKAQSLERYNNKHEVTRKWISLNKKLNPNRDNRAYNGLIIEAISIMEYVIENILKDELEQNNFPGNVRKLKEKGYKIEQNEEYKLGRIKWYRNMGAHNTETSLQEVINYEAAKDVYWGIGTLLSKLGMLEKDDIEPSSEKLHANVGEVIGETCLLQEFVGGGGSCRVFKAHHQRLDLTVAVKEIKHEIIDRLDVANEKNMLLSLRHIGIPRIYDIIQDNHTYYLVMDYIEGKTLEENIKEMGPMNESQVIKVGIELCEIIKYLHNFKGGIIYKDLKPSNIMIDYERNIHLIDFGISERAENNKEDKKIYAASPHYASPEQLRGETCDRTSDIYSLGATLYYITEGMNPDSNGELRFKRSTNEVLVNIIEKAMDYKKENRYSSVDELIRVLEEYKSNLNKNQARNNTVKVETNQKINKKAPISKNKLIIPVVAVVVVIALAIGGTLIYNLGKKNDSINTNTSTKQDTPTTSTNNNQDSNTNSDTTSKQTQTPANTNTNSEATVGTQTTAFDGKAVLTVNSYNVDGNNLIVKGTIQNNYGKDFDISLYDIYVMGDDGTKFPLDMQTMLSSGVNGYKIVSGEKAEFKCYFSNYKAANSLTFKISKIFCFGGPNNESFTLKIK</sequence>
<dbReference type="CDD" id="cd14014">
    <property type="entry name" value="STKc_PknB_like"/>
    <property type="match status" value="1"/>
</dbReference>
<dbReference type="PANTHER" id="PTHR43671">
    <property type="entry name" value="SERINE/THREONINE-PROTEIN KINASE NEK"/>
    <property type="match status" value="1"/>
</dbReference>
<dbReference type="InterPro" id="IPR050660">
    <property type="entry name" value="NEK_Ser/Thr_kinase"/>
</dbReference>
<feature type="compositionally biased region" description="Polar residues" evidence="7">
    <location>
        <begin position="503"/>
        <end position="515"/>
    </location>
</feature>
<dbReference type="PANTHER" id="PTHR43671:SF13">
    <property type="entry name" value="SERINE_THREONINE-PROTEIN KINASE NEK2"/>
    <property type="match status" value="1"/>
</dbReference>
<keyword evidence="5" id="KW-0067">ATP-binding</keyword>
<evidence type="ECO:0000256" key="7">
    <source>
        <dbReference type="SAM" id="MobiDB-lite"/>
    </source>
</evidence>
<evidence type="ECO:0000256" key="5">
    <source>
        <dbReference type="ARBA" id="ARBA00022840"/>
    </source>
</evidence>
<evidence type="ECO:0000256" key="1">
    <source>
        <dbReference type="ARBA" id="ARBA00012513"/>
    </source>
</evidence>
<evidence type="ECO:0000256" key="3">
    <source>
        <dbReference type="ARBA" id="ARBA00022741"/>
    </source>
</evidence>
<keyword evidence="6" id="KW-0175">Coiled coil</keyword>
<organism evidence="10 11">
    <name type="scientific">Clostridium paridis</name>
    <dbReference type="NCBI Taxonomy" id="2803863"/>
    <lineage>
        <taxon>Bacteria</taxon>
        <taxon>Bacillati</taxon>
        <taxon>Bacillota</taxon>
        <taxon>Clostridia</taxon>
        <taxon>Eubacteriales</taxon>
        <taxon>Clostridiaceae</taxon>
        <taxon>Clostridium</taxon>
    </lineage>
</organism>
<evidence type="ECO:0000256" key="8">
    <source>
        <dbReference type="SAM" id="Phobius"/>
    </source>
</evidence>
<keyword evidence="8" id="KW-0812">Transmembrane</keyword>
<evidence type="ECO:0000256" key="2">
    <source>
        <dbReference type="ARBA" id="ARBA00022679"/>
    </source>
</evidence>
<dbReference type="PROSITE" id="PS50011">
    <property type="entry name" value="PROTEIN_KINASE_DOM"/>
    <property type="match status" value="1"/>
</dbReference>
<reference evidence="10" key="1">
    <citation type="submission" date="2021-01" db="EMBL/GenBank/DDBJ databases">
        <title>Genome public.</title>
        <authorList>
            <person name="Liu C."/>
            <person name="Sun Q."/>
        </authorList>
    </citation>
    <scope>NUCLEOTIDE SEQUENCE</scope>
    <source>
        <strain evidence="10">YIM B02565</strain>
    </source>
</reference>
<dbReference type="EMBL" id="JAESWA010000023">
    <property type="protein sequence ID" value="MBL4933172.1"/>
    <property type="molecule type" value="Genomic_DNA"/>
</dbReference>
<dbReference type="GO" id="GO:0004674">
    <property type="term" value="F:protein serine/threonine kinase activity"/>
    <property type="evidence" value="ECO:0007669"/>
    <property type="project" value="UniProtKB-EC"/>
</dbReference>
<dbReference type="Gene3D" id="1.10.510.10">
    <property type="entry name" value="Transferase(Phosphotransferase) domain 1"/>
    <property type="match status" value="1"/>
</dbReference>
<dbReference type="SUPFAM" id="SSF56112">
    <property type="entry name" value="Protein kinase-like (PK-like)"/>
    <property type="match status" value="1"/>
</dbReference>
<dbReference type="Proteomes" id="UP000623681">
    <property type="component" value="Unassembled WGS sequence"/>
</dbReference>
<evidence type="ECO:0000259" key="9">
    <source>
        <dbReference type="PROSITE" id="PS50011"/>
    </source>
</evidence>
<keyword evidence="8" id="KW-0472">Membrane</keyword>
<comment type="caution">
    <text evidence="10">The sequence shown here is derived from an EMBL/GenBank/DDBJ whole genome shotgun (WGS) entry which is preliminary data.</text>
</comment>
<feature type="domain" description="Protein kinase" evidence="9">
    <location>
        <begin position="165"/>
        <end position="439"/>
    </location>
</feature>